<evidence type="ECO:0000256" key="4">
    <source>
        <dbReference type="ARBA" id="ARBA00012546"/>
    </source>
</evidence>
<comment type="catalytic activity">
    <reaction evidence="7">
        <text>aldehydo-D-galacturonate = keto-D-tagaturonate</text>
        <dbReference type="Rhea" id="RHEA:27702"/>
        <dbReference type="ChEBI" id="CHEBI:12952"/>
        <dbReference type="ChEBI" id="CHEBI:17886"/>
    </reaction>
</comment>
<keyword evidence="9" id="KW-1185">Reference proteome</keyword>
<evidence type="ECO:0000256" key="1">
    <source>
        <dbReference type="ARBA" id="ARBA00001165"/>
    </source>
</evidence>
<dbReference type="RefSeq" id="WP_271191950.1">
    <property type="nucleotide sequence ID" value="NZ_CP115667.1"/>
</dbReference>
<evidence type="ECO:0000256" key="6">
    <source>
        <dbReference type="ARBA" id="ARBA00023235"/>
    </source>
</evidence>
<dbReference type="Proteomes" id="UP001210339">
    <property type="component" value="Chromosome"/>
</dbReference>
<dbReference type="GO" id="GO:0008880">
    <property type="term" value="F:glucuronate isomerase activity"/>
    <property type="evidence" value="ECO:0007669"/>
    <property type="project" value="UniProtKB-EC"/>
</dbReference>
<keyword evidence="6 7" id="KW-0413">Isomerase</keyword>
<dbReference type="PANTHER" id="PTHR30068:SF4">
    <property type="entry name" value="URONATE ISOMERASE"/>
    <property type="match status" value="1"/>
</dbReference>
<gene>
    <name evidence="7 8" type="primary">uxaC</name>
    <name evidence="8" type="ORF">O6R05_02430</name>
</gene>
<evidence type="ECO:0000313" key="9">
    <source>
        <dbReference type="Proteomes" id="UP001210339"/>
    </source>
</evidence>
<evidence type="ECO:0000256" key="3">
    <source>
        <dbReference type="ARBA" id="ARBA00008397"/>
    </source>
</evidence>
<comment type="pathway">
    <text evidence="2 7">Carbohydrate metabolism; pentose and glucuronate interconversion.</text>
</comment>
<accession>A0ABY7QUG5</accession>
<dbReference type="EMBL" id="CP115667">
    <property type="protein sequence ID" value="WBW50418.1"/>
    <property type="molecule type" value="Genomic_DNA"/>
</dbReference>
<name>A0ABY7QUG5_9FIRM</name>
<protein>
    <recommendedName>
        <fullName evidence="5 7">Uronate isomerase</fullName>
        <ecNumber evidence="4 7">5.3.1.12</ecNumber>
    </recommendedName>
    <alternativeName>
        <fullName evidence="7">Glucuronate isomerase</fullName>
    </alternativeName>
    <alternativeName>
        <fullName evidence="7">Uronic isomerase</fullName>
    </alternativeName>
</protein>
<evidence type="ECO:0000256" key="7">
    <source>
        <dbReference type="HAMAP-Rule" id="MF_00675"/>
    </source>
</evidence>
<evidence type="ECO:0000256" key="2">
    <source>
        <dbReference type="ARBA" id="ARBA00004892"/>
    </source>
</evidence>
<comment type="catalytic activity">
    <reaction evidence="1 7">
        <text>D-glucuronate = D-fructuronate</text>
        <dbReference type="Rhea" id="RHEA:13049"/>
        <dbReference type="ChEBI" id="CHEBI:58720"/>
        <dbReference type="ChEBI" id="CHEBI:59863"/>
        <dbReference type="EC" id="5.3.1.12"/>
    </reaction>
</comment>
<reference evidence="8 9" key="1">
    <citation type="submission" date="2023-01" db="EMBL/GenBank/DDBJ databases">
        <authorList>
            <person name="Lee S.H."/>
            <person name="Jung H.S."/>
            <person name="Yun J.U."/>
        </authorList>
    </citation>
    <scope>NUCLEOTIDE SEQUENCE [LARGE SCALE GENOMIC DNA]</scope>
    <source>
        <strain evidence="8 9">CBA3646</strain>
    </source>
</reference>
<dbReference type="PANTHER" id="PTHR30068">
    <property type="entry name" value="URONATE ISOMERASE"/>
    <property type="match status" value="1"/>
</dbReference>
<organism evidence="8 9">
    <name type="scientific">Peptoniphilus equinus</name>
    <dbReference type="NCBI Taxonomy" id="3016343"/>
    <lineage>
        <taxon>Bacteria</taxon>
        <taxon>Bacillati</taxon>
        <taxon>Bacillota</taxon>
        <taxon>Tissierellia</taxon>
        <taxon>Tissierellales</taxon>
        <taxon>Peptoniphilaceae</taxon>
        <taxon>Peptoniphilus</taxon>
    </lineage>
</organism>
<dbReference type="SUPFAM" id="SSF51556">
    <property type="entry name" value="Metallo-dependent hydrolases"/>
    <property type="match status" value="1"/>
</dbReference>
<proteinExistence type="inferred from homology"/>
<dbReference type="EC" id="5.3.1.12" evidence="4 7"/>
<dbReference type="InterPro" id="IPR032466">
    <property type="entry name" value="Metal_Hydrolase"/>
</dbReference>
<dbReference type="NCBIfam" id="NF002794">
    <property type="entry name" value="PRK02925.1"/>
    <property type="match status" value="1"/>
</dbReference>
<dbReference type="InterPro" id="IPR003766">
    <property type="entry name" value="Uronate_isomerase"/>
</dbReference>
<sequence length="471" mass="54685">MEFLTENFMLQNEYAQILFHKYAKNEPIFDVHCHLEAKDIYENKNFTSITQVWLGGDHYKWRVMRASGVDEEKITGSASDYEKFEAWAKVVPMLIGNPLYHWTHLELKNYFGINKVLNEKNAKQIYDQCNLLLQQDDFSPRHLISKSNVLGLCTTNDPLDDLRYHQLLKSENDFKTVVIPAFRPDKALNIELDGFQEYIKALSKTAEIDIKSIDDLEKALLKRLDFFVVNGCKASDHGIKYVPYGDKNKAELSIILNKALHNEKVTVEEEDAYKSHLLVFLAREYAKRDIVMEIHTGAIRDNSKFLFDRLGQDIGNDAVNDAAIAENISRLLNRIEIEGDLPKILLFTLNPKDYYPLSTIGGCFNKGNREGTMNIQIGTSWWFLDHKNGMMEQMEMLAQTSVFAKFIGMLTDSRSFLSYPRHEYFRRIMCNFIGEIVANKEYPWEEEYLGEMVKNISFNNAKQFLKIDFNH</sequence>
<comment type="similarity">
    <text evidence="3 7">Belongs to the metallo-dependent hydrolases superfamily. Uronate isomerase family.</text>
</comment>
<dbReference type="Gene3D" id="1.10.2020.10">
    <property type="entry name" value="uronate isomerase, domain 2, chain A"/>
    <property type="match status" value="1"/>
</dbReference>
<evidence type="ECO:0000313" key="8">
    <source>
        <dbReference type="EMBL" id="WBW50418.1"/>
    </source>
</evidence>
<evidence type="ECO:0000256" key="5">
    <source>
        <dbReference type="ARBA" id="ARBA00020555"/>
    </source>
</evidence>
<dbReference type="Gene3D" id="3.20.20.140">
    <property type="entry name" value="Metal-dependent hydrolases"/>
    <property type="match status" value="1"/>
</dbReference>
<dbReference type="HAMAP" id="MF_00675">
    <property type="entry name" value="UxaC"/>
    <property type="match status" value="1"/>
</dbReference>
<dbReference type="Pfam" id="PF02614">
    <property type="entry name" value="UxaC"/>
    <property type="match status" value="1"/>
</dbReference>